<evidence type="ECO:0000313" key="4">
    <source>
        <dbReference type="Proteomes" id="UP000265509"/>
    </source>
</evidence>
<sequence>MSVGKGSLHFVLASLLAFGLTLACLLALARLEPGLLAVFDAHRQALAGLWQFAARNLQGSIPLFVLVLLAYVWQMVGLGQLFQRRRPPVDQVMRKEQLLDLCASLFFGIGVIWTAIGMRGALLFALGDTAQVAPDSGSAVLQRLVEGGILLALSTTIVGGVGGYLMRAGKQLVYGRELALLYLDTSMGGSAGPQTTPSARGQAEPAVEQTGP</sequence>
<keyword evidence="4" id="KW-1185">Reference proteome</keyword>
<dbReference type="RefSeq" id="WP_117953636.1">
    <property type="nucleotide sequence ID" value="NZ_QRAN01000006.1"/>
</dbReference>
<dbReference type="PROSITE" id="PS51257">
    <property type="entry name" value="PROKAR_LIPOPROTEIN"/>
    <property type="match status" value="1"/>
</dbReference>
<keyword evidence="2" id="KW-1133">Transmembrane helix</keyword>
<protein>
    <recommendedName>
        <fullName evidence="5">MotA/TolQ/ExbB proton channel family protein</fullName>
    </recommendedName>
</protein>
<proteinExistence type="predicted"/>
<name>A0A3L7E0P6_9GAMM</name>
<dbReference type="EMBL" id="QRAN01000006">
    <property type="protein sequence ID" value="RLQ22495.1"/>
    <property type="molecule type" value="Genomic_DNA"/>
</dbReference>
<feature type="region of interest" description="Disordered" evidence="1">
    <location>
        <begin position="189"/>
        <end position="212"/>
    </location>
</feature>
<accession>A0A3L7E0P6</accession>
<dbReference type="Proteomes" id="UP000265509">
    <property type="component" value="Unassembled WGS sequence"/>
</dbReference>
<feature type="transmembrane region" description="Helical" evidence="2">
    <location>
        <begin position="147"/>
        <end position="166"/>
    </location>
</feature>
<evidence type="ECO:0000313" key="3">
    <source>
        <dbReference type="EMBL" id="RLQ22495.1"/>
    </source>
</evidence>
<evidence type="ECO:0008006" key="5">
    <source>
        <dbReference type="Google" id="ProtNLM"/>
    </source>
</evidence>
<gene>
    <name evidence="3" type="ORF">DWB85_07710</name>
</gene>
<evidence type="ECO:0000256" key="1">
    <source>
        <dbReference type="SAM" id="MobiDB-lite"/>
    </source>
</evidence>
<comment type="caution">
    <text evidence="3">The sequence shown here is derived from an EMBL/GenBank/DDBJ whole genome shotgun (WGS) entry which is preliminary data.</text>
</comment>
<feature type="transmembrane region" description="Helical" evidence="2">
    <location>
        <begin position="61"/>
        <end position="82"/>
    </location>
</feature>
<feature type="transmembrane region" description="Helical" evidence="2">
    <location>
        <begin position="103"/>
        <end position="127"/>
    </location>
</feature>
<dbReference type="OrthoDB" id="7067385at2"/>
<reference evidence="3 4" key="1">
    <citation type="submission" date="2018-07" db="EMBL/GenBank/DDBJ databases">
        <title>Halioglobus sp. genome submission.</title>
        <authorList>
            <person name="Ye M.-Q."/>
            <person name="Du Z.-J."/>
        </authorList>
    </citation>
    <scope>NUCLEOTIDE SEQUENCE [LARGE SCALE GENOMIC DNA]</scope>
    <source>
        <strain evidence="3 4">U0301</strain>
    </source>
</reference>
<keyword evidence="2" id="KW-0472">Membrane</keyword>
<dbReference type="AlphaFoldDB" id="A0A3L7E0P6"/>
<evidence type="ECO:0000256" key="2">
    <source>
        <dbReference type="SAM" id="Phobius"/>
    </source>
</evidence>
<organism evidence="3 4">
    <name type="scientific">Seongchinamella sediminis</name>
    <dbReference type="NCBI Taxonomy" id="2283635"/>
    <lineage>
        <taxon>Bacteria</taxon>
        <taxon>Pseudomonadati</taxon>
        <taxon>Pseudomonadota</taxon>
        <taxon>Gammaproteobacteria</taxon>
        <taxon>Cellvibrionales</taxon>
        <taxon>Halieaceae</taxon>
        <taxon>Seongchinamella</taxon>
    </lineage>
</organism>
<keyword evidence="2" id="KW-0812">Transmembrane</keyword>